<accession>A0AA41YWH8</accession>
<dbReference type="Pfam" id="PF04326">
    <property type="entry name" value="SLFN_AlbA_2"/>
    <property type="match status" value="1"/>
</dbReference>
<dbReference type="GO" id="GO:0005524">
    <property type="term" value="F:ATP binding"/>
    <property type="evidence" value="ECO:0007669"/>
    <property type="project" value="UniProtKB-KW"/>
</dbReference>
<reference evidence="2" key="1">
    <citation type="submission" date="2022-05" db="EMBL/GenBank/DDBJ databases">
        <authorList>
            <person name="Pankratov T."/>
        </authorList>
    </citation>
    <scope>NUCLEOTIDE SEQUENCE</scope>
    <source>
        <strain evidence="2">BP6-180914</strain>
    </source>
</reference>
<dbReference type="AlphaFoldDB" id="A0AA41YWH8"/>
<comment type="caution">
    <text evidence="2">The sequence shown here is derived from an EMBL/GenBank/DDBJ whole genome shotgun (WGS) entry which is preliminary data.</text>
</comment>
<evidence type="ECO:0000259" key="1">
    <source>
        <dbReference type="Pfam" id="PF04326"/>
    </source>
</evidence>
<keyword evidence="2" id="KW-0547">Nucleotide-binding</keyword>
<evidence type="ECO:0000313" key="2">
    <source>
        <dbReference type="EMBL" id="MCW6509876.1"/>
    </source>
</evidence>
<feature type="domain" description="Schlafen AlbA-2" evidence="1">
    <location>
        <begin position="6"/>
        <end position="136"/>
    </location>
</feature>
<sequence length="462" mass="50866">MSGKSEDLSVEYKAWMDTTQGPVRAKLAKHIAALANHGGGYLIFGVDDKSRLPQGEPGPGLDRSMFSQDAISGIVKKYLDPRIQVRLEEASHDGVLYPVIVVPSHAGRPIIAVTDGPQENNRPVGVRQGEIYVRAAGPERAQIRSADDWNALLDRCLTHRADLLGNIVRQTIARPGRPSAIAIDALLEAVEATASDFSEQTGELAPRVAASDQKNIAQAGQNFSTLAYALVGDDGELIELGNVRGLNQRASIAMGEVAYIGWASFLPLNVPERAPQLRTGRLLGRDRSYLEGMRLAASAVIGGSLDYWRIYETGIAAISQSYPEDNGGLRSGIPRRIEVGFSLLRVHSLLAHARFMGQEIPGVQQIVVRMDWRGMAGRMLTWDEQRFVTPGQVADDRFIHTVTLPWARLRDTYFDAFTAVIMPMYNLFPEAGWGTPDRWFNRGVVEREFGKFKTGGVRLFDD</sequence>
<dbReference type="InterPro" id="IPR007421">
    <property type="entry name" value="Schlafen_AlbA_2_dom"/>
</dbReference>
<dbReference type="Proteomes" id="UP001165667">
    <property type="component" value="Unassembled WGS sequence"/>
</dbReference>
<keyword evidence="3" id="KW-1185">Reference proteome</keyword>
<protein>
    <submittedName>
        <fullName evidence="2">ATP-binding protein</fullName>
    </submittedName>
</protein>
<organism evidence="2 3">
    <name type="scientific">Lichenifustis flavocetrariae</name>
    <dbReference type="NCBI Taxonomy" id="2949735"/>
    <lineage>
        <taxon>Bacteria</taxon>
        <taxon>Pseudomonadati</taxon>
        <taxon>Pseudomonadota</taxon>
        <taxon>Alphaproteobacteria</taxon>
        <taxon>Hyphomicrobiales</taxon>
        <taxon>Lichenihabitantaceae</taxon>
        <taxon>Lichenifustis</taxon>
    </lineage>
</organism>
<dbReference type="RefSeq" id="WP_282586249.1">
    <property type="nucleotide sequence ID" value="NZ_JAMOIM010000012.1"/>
</dbReference>
<dbReference type="EMBL" id="JAMOIM010000012">
    <property type="protein sequence ID" value="MCW6509876.1"/>
    <property type="molecule type" value="Genomic_DNA"/>
</dbReference>
<dbReference type="Gene3D" id="3.30.950.30">
    <property type="entry name" value="Schlafen, AAA domain"/>
    <property type="match status" value="1"/>
</dbReference>
<gene>
    <name evidence="2" type="ORF">M8523_17805</name>
</gene>
<keyword evidence="2" id="KW-0067">ATP-binding</keyword>
<evidence type="ECO:0000313" key="3">
    <source>
        <dbReference type="Proteomes" id="UP001165667"/>
    </source>
</evidence>
<dbReference type="InterPro" id="IPR038461">
    <property type="entry name" value="Schlafen_AlbA_2_dom_sf"/>
</dbReference>
<proteinExistence type="predicted"/>
<name>A0AA41YWH8_9HYPH</name>